<dbReference type="GO" id="GO:0047874">
    <property type="term" value="F:dolichyldiphosphatase activity"/>
    <property type="evidence" value="ECO:0007669"/>
    <property type="project" value="TreeGrafter"/>
</dbReference>
<accession>A0A9J6A9F7</accession>
<feature type="transmembrane region" description="Helical" evidence="2">
    <location>
        <begin position="268"/>
        <end position="290"/>
    </location>
</feature>
<keyword evidence="2" id="KW-0812">Transmembrane</keyword>
<dbReference type="OrthoDB" id="302705at2759"/>
<dbReference type="GO" id="GO:0008610">
    <property type="term" value="P:lipid biosynthetic process"/>
    <property type="evidence" value="ECO:0007669"/>
    <property type="project" value="TreeGrafter"/>
</dbReference>
<dbReference type="EMBL" id="JACXVP010000002">
    <property type="protein sequence ID" value="KAG5621064.1"/>
    <property type="molecule type" value="Genomic_DNA"/>
</dbReference>
<dbReference type="PANTHER" id="PTHR11247">
    <property type="entry name" value="PALMITOYL-PROTEIN THIOESTERASE/DOLICHYLDIPHOSPHATASE 1"/>
    <property type="match status" value="1"/>
</dbReference>
<dbReference type="AlphaFoldDB" id="A0A9J6A9F7"/>
<dbReference type="SUPFAM" id="SSF48317">
    <property type="entry name" value="Acid phosphatase/Vanadium-dependent haloperoxidase"/>
    <property type="match status" value="1"/>
</dbReference>
<gene>
    <name evidence="4" type="ORF">H5410_006282</name>
</gene>
<dbReference type="GO" id="GO:0006487">
    <property type="term" value="P:protein N-linked glycosylation"/>
    <property type="evidence" value="ECO:0007669"/>
    <property type="project" value="TreeGrafter"/>
</dbReference>
<evidence type="ECO:0000313" key="4">
    <source>
        <dbReference type="EMBL" id="KAG5621064.1"/>
    </source>
</evidence>
<dbReference type="PANTHER" id="PTHR11247:SF65">
    <property type="entry name" value="PHOSPHATIDIC ACID PHOSPHATASE TYPE 2_HALOPEROXIDASE DOMAIN-CONTAINING PROTEIN"/>
    <property type="match status" value="1"/>
</dbReference>
<dbReference type="InterPro" id="IPR036938">
    <property type="entry name" value="PAP2/HPO_sf"/>
</dbReference>
<feature type="domain" description="Phosphatidic acid phosphatase type 2/haloperoxidase" evidence="3">
    <location>
        <begin position="150"/>
        <end position="256"/>
    </location>
</feature>
<dbReference type="Gene3D" id="1.20.144.10">
    <property type="entry name" value="Phosphatidic acid phosphatase type 2/haloperoxidase"/>
    <property type="match status" value="1"/>
</dbReference>
<keyword evidence="2" id="KW-1133">Transmembrane helix</keyword>
<dbReference type="GO" id="GO:0005789">
    <property type="term" value="C:endoplasmic reticulum membrane"/>
    <property type="evidence" value="ECO:0007669"/>
    <property type="project" value="TreeGrafter"/>
</dbReference>
<name>A0A9J6A9F7_SOLCO</name>
<feature type="transmembrane region" description="Helical" evidence="2">
    <location>
        <begin position="208"/>
        <end position="226"/>
    </location>
</feature>
<dbReference type="Pfam" id="PF01569">
    <property type="entry name" value="PAP2"/>
    <property type="match status" value="1"/>
</dbReference>
<evidence type="ECO:0000259" key="3">
    <source>
        <dbReference type="Pfam" id="PF01569"/>
    </source>
</evidence>
<keyword evidence="5" id="KW-1185">Reference proteome</keyword>
<protein>
    <recommendedName>
        <fullName evidence="3">Phosphatidic acid phosphatase type 2/haloperoxidase domain-containing protein</fullName>
    </recommendedName>
</protein>
<feature type="transmembrane region" description="Helical" evidence="2">
    <location>
        <begin position="238"/>
        <end position="256"/>
    </location>
</feature>
<dbReference type="InterPro" id="IPR000326">
    <property type="entry name" value="PAP2/HPO"/>
</dbReference>
<comment type="caution">
    <text evidence="4">The sequence shown here is derived from an EMBL/GenBank/DDBJ whole genome shotgun (WGS) entry which is preliminary data.</text>
</comment>
<dbReference type="Proteomes" id="UP000824120">
    <property type="component" value="Chromosome 2"/>
</dbReference>
<proteinExistence type="predicted"/>
<sequence length="302" mass="33808">MTRLNNLENSQNLLDSSRRPVTFLPVGLLFQLEKNSNNVYCNCPCYFPLSSFSKISNSKLDFHRKFASFSLYTRHKSSPLTIARTRTTAEDEAMGVSFEKEEVFVDGSSSSASAGLNATLNSLSKWLVAALFGIIFLWRHDAEALWAASGSVLNSGLSTVLKRILNQERPVSTIRSDPGMPSSHAQSIFYTVTFCIVSMVEYFGLNGITAVISGLIFAIGSYFSWLRVSQQFHTTSQVAVGAALGFSFSIFWFWLWDAIVLDAFISHLWVRIIVVLGTAAICASFLLYVIRYWVLEEINLYY</sequence>
<evidence type="ECO:0000256" key="2">
    <source>
        <dbReference type="SAM" id="Phobius"/>
    </source>
</evidence>
<evidence type="ECO:0000313" key="5">
    <source>
        <dbReference type="Proteomes" id="UP000824120"/>
    </source>
</evidence>
<evidence type="ECO:0000256" key="1">
    <source>
        <dbReference type="ARBA" id="ARBA00022801"/>
    </source>
</evidence>
<keyword evidence="1" id="KW-0378">Hydrolase</keyword>
<reference evidence="4 5" key="1">
    <citation type="submission" date="2020-09" db="EMBL/GenBank/DDBJ databases">
        <title>De no assembly of potato wild relative species, Solanum commersonii.</title>
        <authorList>
            <person name="Cho K."/>
        </authorList>
    </citation>
    <scope>NUCLEOTIDE SEQUENCE [LARGE SCALE GENOMIC DNA]</scope>
    <source>
        <strain evidence="4">LZ3.2</strain>
        <tissue evidence="4">Leaf</tissue>
    </source>
</reference>
<organism evidence="4 5">
    <name type="scientific">Solanum commersonii</name>
    <name type="common">Commerson's wild potato</name>
    <name type="synonym">Commerson's nightshade</name>
    <dbReference type="NCBI Taxonomy" id="4109"/>
    <lineage>
        <taxon>Eukaryota</taxon>
        <taxon>Viridiplantae</taxon>
        <taxon>Streptophyta</taxon>
        <taxon>Embryophyta</taxon>
        <taxon>Tracheophyta</taxon>
        <taxon>Spermatophyta</taxon>
        <taxon>Magnoliopsida</taxon>
        <taxon>eudicotyledons</taxon>
        <taxon>Gunneridae</taxon>
        <taxon>Pentapetalae</taxon>
        <taxon>asterids</taxon>
        <taxon>lamiids</taxon>
        <taxon>Solanales</taxon>
        <taxon>Solanaceae</taxon>
        <taxon>Solanoideae</taxon>
        <taxon>Solaneae</taxon>
        <taxon>Solanum</taxon>
    </lineage>
</organism>
<keyword evidence="2" id="KW-0472">Membrane</keyword>